<dbReference type="InterPro" id="IPR005324">
    <property type="entry name" value="Ribosomal_uS5_C"/>
</dbReference>
<dbReference type="PROSITE" id="PS50881">
    <property type="entry name" value="S5_DSRBD"/>
    <property type="match status" value="1"/>
</dbReference>
<dbReference type="SUPFAM" id="SSF54768">
    <property type="entry name" value="dsRNA-binding domain-like"/>
    <property type="match status" value="1"/>
</dbReference>
<keyword evidence="11" id="KW-1185">Reference proteome</keyword>
<feature type="compositionally biased region" description="Gly residues" evidence="8">
    <location>
        <begin position="29"/>
        <end position="39"/>
    </location>
</feature>
<dbReference type="InterPro" id="IPR018192">
    <property type="entry name" value="Ribosomal_uS5_N_CS"/>
</dbReference>
<protein>
    <recommendedName>
        <fullName evidence="4">Small ribosomal subunit protein uS5</fullName>
    </recommendedName>
    <alternativeName>
        <fullName evidence="5">40S ribosomal protein S2</fullName>
    </alternativeName>
</protein>
<dbReference type="SUPFAM" id="SSF54211">
    <property type="entry name" value="Ribosomal protein S5 domain 2-like"/>
    <property type="match status" value="1"/>
</dbReference>
<dbReference type="InterPro" id="IPR020568">
    <property type="entry name" value="Ribosomal_Su5_D2-typ_SF"/>
</dbReference>
<dbReference type="EMBL" id="JAIFTH010000408">
    <property type="protein sequence ID" value="KAG9509589.1"/>
    <property type="molecule type" value="Genomic_DNA"/>
</dbReference>
<evidence type="ECO:0000256" key="2">
    <source>
        <dbReference type="ARBA" id="ARBA00022980"/>
    </source>
</evidence>
<gene>
    <name evidence="10" type="primary">RpS2</name>
    <name evidence="10" type="ORF">GZH46_01884</name>
</gene>
<comment type="similarity">
    <text evidence="1 7">Belongs to the universal ribosomal protein uS5 family.</text>
</comment>
<dbReference type="PANTHER" id="PTHR13718">
    <property type="entry name" value="RIBOSOMAL S SUBUNIT"/>
    <property type="match status" value="1"/>
</dbReference>
<accession>A0ABQ7S833</accession>
<reference evidence="10 11" key="1">
    <citation type="submission" date="2020-10" db="EMBL/GenBank/DDBJ databases">
        <authorList>
            <person name="Klimov P.B."/>
            <person name="Dyachkov S.M."/>
            <person name="Chetverikov P.E."/>
        </authorList>
    </citation>
    <scope>NUCLEOTIDE SEQUENCE [LARGE SCALE GENOMIC DNA]</scope>
    <source>
        <strain evidence="10">BMOC 18-1129-001#AD2665</strain>
        <tissue evidence="10">Entire mites</tissue>
    </source>
</reference>
<dbReference type="NCBIfam" id="TIGR01020">
    <property type="entry name" value="uS5_euk_arch"/>
    <property type="match status" value="1"/>
</dbReference>
<evidence type="ECO:0000313" key="11">
    <source>
        <dbReference type="Proteomes" id="UP000825002"/>
    </source>
</evidence>
<organism evidence="10 11">
    <name type="scientific">Fragariocoptes setiger</name>
    <dbReference type="NCBI Taxonomy" id="1670756"/>
    <lineage>
        <taxon>Eukaryota</taxon>
        <taxon>Metazoa</taxon>
        <taxon>Ecdysozoa</taxon>
        <taxon>Arthropoda</taxon>
        <taxon>Chelicerata</taxon>
        <taxon>Arachnida</taxon>
        <taxon>Acari</taxon>
        <taxon>Acariformes</taxon>
        <taxon>Trombidiformes</taxon>
        <taxon>Prostigmata</taxon>
        <taxon>Eupodina</taxon>
        <taxon>Eriophyoidea</taxon>
        <taxon>Phytoptidae</taxon>
        <taxon>Fragariocoptes</taxon>
    </lineage>
</organism>
<dbReference type="InterPro" id="IPR000851">
    <property type="entry name" value="Ribosomal_uS5"/>
</dbReference>
<dbReference type="InterPro" id="IPR013810">
    <property type="entry name" value="Ribosomal_uS5_N"/>
</dbReference>
<dbReference type="GO" id="GO:0005840">
    <property type="term" value="C:ribosome"/>
    <property type="evidence" value="ECO:0007669"/>
    <property type="project" value="UniProtKB-KW"/>
</dbReference>
<dbReference type="InterPro" id="IPR014721">
    <property type="entry name" value="Ribsml_uS5_D2-typ_fold_subgr"/>
</dbReference>
<dbReference type="Proteomes" id="UP000825002">
    <property type="component" value="Unassembled WGS sequence"/>
</dbReference>
<keyword evidence="2 6" id="KW-0689">Ribosomal protein</keyword>
<feature type="region of interest" description="Disordered" evidence="8">
    <location>
        <begin position="1"/>
        <end position="48"/>
    </location>
</feature>
<dbReference type="Pfam" id="PF00333">
    <property type="entry name" value="Ribosomal_S5"/>
    <property type="match status" value="1"/>
</dbReference>
<evidence type="ECO:0000256" key="6">
    <source>
        <dbReference type="PROSITE-ProRule" id="PRU00268"/>
    </source>
</evidence>
<evidence type="ECO:0000256" key="5">
    <source>
        <dbReference type="ARBA" id="ARBA00035407"/>
    </source>
</evidence>
<dbReference type="PANTHER" id="PTHR13718:SF4">
    <property type="entry name" value="40S RIBOSOMAL PROTEIN S2"/>
    <property type="match status" value="1"/>
</dbReference>
<evidence type="ECO:0000256" key="7">
    <source>
        <dbReference type="RuleBase" id="RU003823"/>
    </source>
</evidence>
<evidence type="ECO:0000256" key="4">
    <source>
        <dbReference type="ARBA" id="ARBA00035255"/>
    </source>
</evidence>
<evidence type="ECO:0000313" key="10">
    <source>
        <dbReference type="EMBL" id="KAG9509589.1"/>
    </source>
</evidence>
<dbReference type="InterPro" id="IPR005711">
    <property type="entry name" value="Ribosomal_uS5_euk/arc"/>
</dbReference>
<evidence type="ECO:0000259" key="9">
    <source>
        <dbReference type="PROSITE" id="PS50881"/>
    </source>
</evidence>
<keyword evidence="3 6" id="KW-0687">Ribonucleoprotein</keyword>
<evidence type="ECO:0000256" key="3">
    <source>
        <dbReference type="ARBA" id="ARBA00023274"/>
    </source>
</evidence>
<feature type="compositionally biased region" description="Gly residues" evidence="8">
    <location>
        <begin position="9"/>
        <end position="21"/>
    </location>
</feature>
<dbReference type="Gene3D" id="3.30.160.20">
    <property type="match status" value="1"/>
</dbReference>
<evidence type="ECO:0000256" key="8">
    <source>
        <dbReference type="SAM" id="MobiDB-lite"/>
    </source>
</evidence>
<dbReference type="Gene3D" id="3.30.230.10">
    <property type="match status" value="1"/>
</dbReference>
<dbReference type="PROSITE" id="PS00585">
    <property type="entry name" value="RIBOSOMAL_S5"/>
    <property type="match status" value="1"/>
</dbReference>
<proteinExistence type="inferred from homology"/>
<feature type="domain" description="S5 DRBM" evidence="9">
    <location>
        <begin position="91"/>
        <end position="154"/>
    </location>
</feature>
<evidence type="ECO:0000256" key="1">
    <source>
        <dbReference type="ARBA" id="ARBA00008945"/>
    </source>
</evidence>
<sequence length="245" mass="25848">MATEERGGRTGGGGRGGFGARGRGRGRGGGRGGGPGRGGRGGKDGDKEWVPVTRLGRLVKDGKIKSLEEIYTMSLPIKEAEIIDHFIGPQLKDEVLKIMPVQKQTRAGQRTRFKAFVAVGDGNGHVGFGVKCSKEVATAIRGAITLAKLSVIPVRRGYWGNRIGKPHTVPCKVNGKCGSVSVRLIPAPRGTGIVSAPVPKKLLTMAGIEDCYTSASGSTATLGNFAKATYLAIQKTYSYLTPDLW</sequence>
<comment type="caution">
    <text evidence="10">The sequence shown here is derived from an EMBL/GenBank/DDBJ whole genome shotgun (WGS) entry which is preliminary data.</text>
</comment>
<dbReference type="Pfam" id="PF03719">
    <property type="entry name" value="Ribosomal_S5_C"/>
    <property type="match status" value="1"/>
</dbReference>
<name>A0ABQ7S833_9ACAR</name>